<dbReference type="GO" id="GO:0015035">
    <property type="term" value="F:protein-disulfide reductase activity"/>
    <property type="evidence" value="ECO:0007669"/>
    <property type="project" value="TreeGrafter"/>
</dbReference>
<dbReference type="STRING" id="157687.HMPREF3180_02090"/>
<dbReference type="CDD" id="cd02947">
    <property type="entry name" value="TRX_family"/>
    <property type="match status" value="1"/>
</dbReference>
<evidence type="ECO:0000313" key="5">
    <source>
        <dbReference type="Proteomes" id="UP000070483"/>
    </source>
</evidence>
<dbReference type="Pfam" id="PF00085">
    <property type="entry name" value="Thioredoxin"/>
    <property type="match status" value="1"/>
</dbReference>
<reference evidence="3 7" key="4">
    <citation type="submission" date="2019-07" db="EMBL/GenBank/DDBJ databases">
        <title>Complete Genome Sequence of Leptotrichia wadei Strain JMUB3934.</title>
        <authorList>
            <person name="Watanabe S."/>
            <person name="Cui L."/>
        </authorList>
    </citation>
    <scope>NUCLEOTIDE SEQUENCE [LARGE SCALE GENOMIC DNA]</scope>
    <source>
        <strain evidence="3 7">JMUB3934</strain>
    </source>
</reference>
<dbReference type="Proteomes" id="UP000070483">
    <property type="component" value="Unassembled WGS sequence"/>
</dbReference>
<dbReference type="SUPFAM" id="SSF52833">
    <property type="entry name" value="Thioredoxin-like"/>
    <property type="match status" value="1"/>
</dbReference>
<dbReference type="EMBL" id="LSDD01000160">
    <property type="protein sequence ID" value="KXB60138.1"/>
    <property type="molecule type" value="Genomic_DNA"/>
</dbReference>
<evidence type="ECO:0000313" key="7">
    <source>
        <dbReference type="Proteomes" id="UP000321501"/>
    </source>
</evidence>
<dbReference type="GO" id="GO:0005737">
    <property type="term" value="C:cytoplasm"/>
    <property type="evidence" value="ECO:0007669"/>
    <property type="project" value="TreeGrafter"/>
</dbReference>
<dbReference type="Proteomes" id="UP000321501">
    <property type="component" value="Chromosome"/>
</dbReference>
<evidence type="ECO:0000313" key="4">
    <source>
        <dbReference type="EMBL" id="KXB60138.1"/>
    </source>
</evidence>
<reference evidence="5" key="1">
    <citation type="submission" date="2016-01" db="EMBL/GenBank/DDBJ databases">
        <authorList>
            <person name="Mitreva M."/>
            <person name="Pepin K.H."/>
            <person name="Mihindukulasuriya K.A."/>
            <person name="Fulton R."/>
            <person name="Fronick C."/>
            <person name="O'Laughlin M."/>
            <person name="Miner T."/>
            <person name="Herter B."/>
            <person name="Rosa B.A."/>
            <person name="Cordes M."/>
            <person name="Tomlinson C."/>
            <person name="Wollam A."/>
            <person name="Palsikar V.B."/>
            <person name="Mardis E.R."/>
            <person name="Wilson R.K."/>
        </authorList>
    </citation>
    <scope>NUCLEOTIDE SEQUENCE [LARGE SCALE GENOMIC DNA]</scope>
    <source>
        <strain evidence="5">KA00185</strain>
    </source>
</reference>
<feature type="domain" description="Thioredoxin" evidence="1">
    <location>
        <begin position="4"/>
        <end position="76"/>
    </location>
</feature>
<evidence type="ECO:0000313" key="3">
    <source>
        <dbReference type="EMBL" id="BBM49885.1"/>
    </source>
</evidence>
<keyword evidence="5" id="KW-1185">Reference proteome</keyword>
<name>A0A133ZXH4_9FUSO</name>
<dbReference type="EMBL" id="AP019835">
    <property type="protein sequence ID" value="BBM49885.1"/>
    <property type="molecule type" value="Genomic_DNA"/>
</dbReference>
<evidence type="ECO:0000259" key="1">
    <source>
        <dbReference type="Pfam" id="PF00085"/>
    </source>
</evidence>
<dbReference type="EMBL" id="AP019834">
    <property type="protein sequence ID" value="BBM47583.1"/>
    <property type="molecule type" value="Genomic_DNA"/>
</dbReference>
<accession>A0A133ZXH4</accession>
<dbReference type="InterPro" id="IPR036249">
    <property type="entry name" value="Thioredoxin-like_sf"/>
</dbReference>
<evidence type="ECO:0000313" key="6">
    <source>
        <dbReference type="Proteomes" id="UP000321397"/>
    </source>
</evidence>
<sequence>MKKLVKFEKNDCNPCAMVSDLLDKKGVAYERINPFDNPELAVKYRVRSVPTVILFEENEEVKRTIGFKPEEINEIISMM</sequence>
<dbReference type="AlphaFoldDB" id="A0A133ZXH4"/>
<organism evidence="4 5">
    <name type="scientific">Leptotrichia wadei</name>
    <dbReference type="NCBI Taxonomy" id="157687"/>
    <lineage>
        <taxon>Bacteria</taxon>
        <taxon>Fusobacteriati</taxon>
        <taxon>Fusobacteriota</taxon>
        <taxon>Fusobacteriia</taxon>
        <taxon>Fusobacteriales</taxon>
        <taxon>Leptotrichiaceae</taxon>
        <taxon>Leptotrichia</taxon>
    </lineage>
</organism>
<protein>
    <recommendedName>
        <fullName evidence="1">Thioredoxin domain-containing protein</fullName>
    </recommendedName>
</protein>
<dbReference type="Gene3D" id="3.40.30.10">
    <property type="entry name" value="Glutaredoxin"/>
    <property type="match status" value="1"/>
</dbReference>
<reference evidence="4" key="2">
    <citation type="submission" date="2016-01" db="EMBL/GenBank/DDBJ databases">
        <authorList>
            <person name="Oliw E.H."/>
        </authorList>
    </citation>
    <scope>NUCLEOTIDE SEQUENCE [LARGE SCALE GENOMIC DNA]</scope>
    <source>
        <strain evidence="4">KA00185</strain>
    </source>
</reference>
<dbReference type="Proteomes" id="UP000321397">
    <property type="component" value="Chromosome"/>
</dbReference>
<dbReference type="InterPro" id="IPR013766">
    <property type="entry name" value="Thioredoxin_domain"/>
</dbReference>
<reference evidence="2 6" key="3">
    <citation type="submission" date="2019-07" db="EMBL/GenBank/DDBJ databases">
        <title>Complete Genome Sequence of Leptotrichia wadei Strain JMUB3933.</title>
        <authorList>
            <person name="Watanabe S."/>
            <person name="Cui L."/>
        </authorList>
    </citation>
    <scope>NUCLEOTIDE SEQUENCE [LARGE SCALE GENOMIC DNA]</scope>
    <source>
        <strain evidence="2 6">JMUB3933</strain>
    </source>
</reference>
<evidence type="ECO:0000313" key="2">
    <source>
        <dbReference type="EMBL" id="BBM47583.1"/>
    </source>
</evidence>
<proteinExistence type="predicted"/>
<dbReference type="PANTHER" id="PTHR45663">
    <property type="entry name" value="GEO12009P1"/>
    <property type="match status" value="1"/>
</dbReference>
<dbReference type="RefSeq" id="WP_021746648.1">
    <property type="nucleotide sequence ID" value="NZ_AP019834.1"/>
</dbReference>
<dbReference type="PANTHER" id="PTHR45663:SF11">
    <property type="entry name" value="GEO12009P1"/>
    <property type="match status" value="1"/>
</dbReference>
<dbReference type="OrthoDB" id="9814618at2"/>
<dbReference type="PATRIC" id="fig|157687.3.peg.2092"/>
<gene>
    <name evidence="4" type="ORF">HMPREF3180_02090</name>
    <name evidence="2" type="ORF">JMUB3933_1084</name>
    <name evidence="3" type="ORF">JMUB3934_1181</name>
</gene>